<protein>
    <submittedName>
        <fullName evidence="1">Uncharacterized protein</fullName>
    </submittedName>
</protein>
<accession>A0AAU9T2J1</accession>
<dbReference type="EMBL" id="OU466863">
    <property type="protein sequence ID" value="CAH2078568.1"/>
    <property type="molecule type" value="Genomic_DNA"/>
</dbReference>
<gene>
    <name evidence="1" type="ORF">TAV2_LOCUS25415</name>
</gene>
<proteinExistence type="predicted"/>
<evidence type="ECO:0000313" key="2">
    <source>
        <dbReference type="Proteomes" id="UP000836841"/>
    </source>
</evidence>
<keyword evidence="2" id="KW-1185">Reference proteome</keyword>
<sequence length="129" mass="14569">MSQEVKNERFKSSDLLHQTETVSSADTNVSYKELSKTLSDYMMHLLVVQPSLMSTVAGIDKVRFRDAIAEVRNLQEAKKLFQWMHVADSRDAKMACEAIVASYKSAEQRHESAKGYRSKSVGSRVLLVL</sequence>
<dbReference type="Proteomes" id="UP000836841">
    <property type="component" value="Chromosome 7"/>
</dbReference>
<reference evidence="1 2" key="1">
    <citation type="submission" date="2022-03" db="EMBL/GenBank/DDBJ databases">
        <authorList>
            <person name="Nunn A."/>
            <person name="Chopra R."/>
            <person name="Nunn A."/>
            <person name="Contreras Garrido A."/>
        </authorList>
    </citation>
    <scope>NUCLEOTIDE SEQUENCE [LARGE SCALE GENOMIC DNA]</scope>
</reference>
<feature type="non-terminal residue" evidence="1">
    <location>
        <position position="129"/>
    </location>
</feature>
<organism evidence="1 2">
    <name type="scientific">Thlaspi arvense</name>
    <name type="common">Field penny-cress</name>
    <dbReference type="NCBI Taxonomy" id="13288"/>
    <lineage>
        <taxon>Eukaryota</taxon>
        <taxon>Viridiplantae</taxon>
        <taxon>Streptophyta</taxon>
        <taxon>Embryophyta</taxon>
        <taxon>Tracheophyta</taxon>
        <taxon>Spermatophyta</taxon>
        <taxon>Magnoliopsida</taxon>
        <taxon>eudicotyledons</taxon>
        <taxon>Gunneridae</taxon>
        <taxon>Pentapetalae</taxon>
        <taxon>rosids</taxon>
        <taxon>malvids</taxon>
        <taxon>Brassicales</taxon>
        <taxon>Brassicaceae</taxon>
        <taxon>Thlaspideae</taxon>
        <taxon>Thlaspi</taxon>
    </lineage>
</organism>
<dbReference type="AlphaFoldDB" id="A0AAU9T2J1"/>
<evidence type="ECO:0000313" key="1">
    <source>
        <dbReference type="EMBL" id="CAH2078568.1"/>
    </source>
</evidence>
<name>A0AAU9T2J1_THLAR</name>